<evidence type="ECO:0000256" key="1">
    <source>
        <dbReference type="ARBA" id="ARBA00022737"/>
    </source>
</evidence>
<sequence length="1249" mass="129314">MPTASAAEPVVAAVDYSATRTTPSGDLVFAWHRVAGATGYDLQVASDSSFSTLVASTSTAATRWVAPSALWAADSRQLFWRVAPKGVGADISGATVQAFSRSQAPTPELLAPADGTTITYPSPVTLSWEVTPGATEYTVTYRPTSGGNATSAKIAGTAYTLPALKEAGEYTWNVKAHFPASAPQPAVESYPSASRTFRASWGAASVPQLVQPADRSVANDLEFAWSEVDGAKEYKFELSSDISFGSSSIKLTSIVSGTSFVPTDVLALGTYHWRVTPIDASGTPGETSTSFQVQKVSSTDEGSATTTATPAIPEFIGLSSTVAGAPTLDFDSFQLRWTAVPRATYYRVEVDRSGGGKMACTTASTSATIVSQATAVGNAKASLTSSTPCLFTSTEADRIKPASAEDLAAGTAPIYIAKVFAVNMSASSTKDYKDSDPKHDDVVPSSLESKPHYFRVGNSGTATATADAITPDSPAQTATMESSPYLTWPASSLPGVVGYIVNVYTEGVGSSLVAELRVPTNALRTTGVFKPNRTDASTDSYNVTIAPASGSPTSPSQWTELVGDVVEKETISWRRSLPPTEAGTVVQQGNVPVLRLKPNPATQFGGSSRGYAVRIYPEGSNNAVTTLKVDQPSTVAAKSFSTSGTTFTATPLASGRYTFTWAPLDAVGNEAEHSAPTSFAIGSNAPTGLSRTTRPGGTSATLTWSYPVTAKGYDVEVTQVGSSATSKFTTASRGVTVEGLVPGRSYSWRVRARDVADNLGAWAAGTAFTAPNLAATPRTVNVTDASSAAPVLTWDPVPGASRYLVKISRAGQSTMSTVETSALSHVPTVALAYGTGYFYEVQAIGSGTASTALLGTVQTGNLSVVTLPSAPTTPSTTVNGTSITASWNALVAPATGSAQVPTYTLQYRSKPAGVSADGWVDAGTGVNLTSYTVTGLAQGTVYQFRVRASNSEGVSAWSGTREQTTVAQPGPITRLTATPGLGSLRLTWSAPATTSTAGRANDYVVEFTTGGAWTRVVVPGTSVTLDRLAPGRAYSVQVAARNAAGTSQMVGLSAVTLAAPGTPRAVKAKRGNTTATVTWAAPSSNGGSSITSYTVESRSYAGKKWSAWAVRGATSGATSWVAGGLVNGTAYEFRVIARTALGLSAPSAAAAVTPAGKPLAPTVKAKSSKKRAVTVSWKAAPTNGSKVTKYVVQYSTNGKKWKTVKTTSASARSYTWKKGKSKKLYYFRVYAVNSLGSGVKSVSANALVK</sequence>
<dbReference type="SMART" id="SM00060">
    <property type="entry name" value="FN3"/>
    <property type="match status" value="7"/>
</dbReference>
<dbReference type="InterPro" id="IPR003961">
    <property type="entry name" value="FN3_dom"/>
</dbReference>
<reference evidence="6 7" key="1">
    <citation type="submission" date="2020-04" db="EMBL/GenBank/DDBJ databases">
        <title>MicrobeNet Type strains.</title>
        <authorList>
            <person name="Nicholson A.C."/>
        </authorList>
    </citation>
    <scope>NUCLEOTIDE SEQUENCE [LARGE SCALE GENOMIC DNA]</scope>
    <source>
        <strain evidence="6 7">ATCC BAA-789</strain>
    </source>
</reference>
<proteinExistence type="predicted"/>
<dbReference type="PANTHER" id="PTHR13817">
    <property type="entry name" value="TITIN"/>
    <property type="match status" value="1"/>
</dbReference>
<gene>
    <name evidence="6" type="ORF">HF995_08765</name>
</gene>
<dbReference type="RefSeq" id="WP_168447397.1">
    <property type="nucleotide sequence ID" value="NZ_JAAXOW010000002.1"/>
</dbReference>
<keyword evidence="3" id="KW-0119">Carbohydrate metabolism</keyword>
<dbReference type="CDD" id="cd00063">
    <property type="entry name" value="FN3"/>
    <property type="match status" value="5"/>
</dbReference>
<dbReference type="Proteomes" id="UP000774283">
    <property type="component" value="Unassembled WGS sequence"/>
</dbReference>
<feature type="domain" description="Fibronectin type-III" evidence="5">
    <location>
        <begin position="1059"/>
        <end position="1158"/>
    </location>
</feature>
<feature type="domain" description="Fibronectin type-III" evidence="5">
    <location>
        <begin position="685"/>
        <end position="773"/>
    </location>
</feature>
<keyword evidence="7" id="KW-1185">Reference proteome</keyword>
<dbReference type="GO" id="GO:0000272">
    <property type="term" value="P:polysaccharide catabolic process"/>
    <property type="evidence" value="ECO:0007669"/>
    <property type="project" value="UniProtKB-KW"/>
</dbReference>
<organism evidence="6 7">
    <name type="scientific">Sanguibacter hominis ATCC BAA-789</name>
    <dbReference type="NCBI Taxonomy" id="1312740"/>
    <lineage>
        <taxon>Bacteria</taxon>
        <taxon>Bacillati</taxon>
        <taxon>Actinomycetota</taxon>
        <taxon>Actinomycetes</taxon>
        <taxon>Micrococcales</taxon>
        <taxon>Sanguibacteraceae</taxon>
        <taxon>Sanguibacter</taxon>
    </lineage>
</organism>
<feature type="domain" description="Fibronectin type-III" evidence="5">
    <location>
        <begin position="971"/>
        <end position="1058"/>
    </location>
</feature>
<keyword evidence="1" id="KW-0677">Repeat</keyword>
<dbReference type="Pfam" id="PF00041">
    <property type="entry name" value="fn3"/>
    <property type="match status" value="5"/>
</dbReference>
<evidence type="ECO:0000313" key="6">
    <source>
        <dbReference type="EMBL" id="NKX93357.1"/>
    </source>
</evidence>
<dbReference type="PROSITE" id="PS50853">
    <property type="entry name" value="FN3"/>
    <property type="match status" value="5"/>
</dbReference>
<keyword evidence="2" id="KW-0326">Glycosidase</keyword>
<dbReference type="InterPro" id="IPR013783">
    <property type="entry name" value="Ig-like_fold"/>
</dbReference>
<dbReference type="Gene3D" id="2.60.40.10">
    <property type="entry name" value="Immunoglobulins"/>
    <property type="match status" value="9"/>
</dbReference>
<evidence type="ECO:0000259" key="5">
    <source>
        <dbReference type="PROSITE" id="PS50853"/>
    </source>
</evidence>
<protein>
    <recommendedName>
        <fullName evidence="5">Fibronectin type-III domain-containing protein</fullName>
    </recommendedName>
</protein>
<evidence type="ECO:0000256" key="3">
    <source>
        <dbReference type="ARBA" id="ARBA00023326"/>
    </source>
</evidence>
<dbReference type="InterPro" id="IPR036116">
    <property type="entry name" value="FN3_sf"/>
</dbReference>
<keyword evidence="2" id="KW-0378">Hydrolase</keyword>
<keyword evidence="3" id="KW-0624">Polysaccharide degradation</keyword>
<dbReference type="PANTHER" id="PTHR13817:SF73">
    <property type="entry name" value="FIBRONECTIN TYPE-III DOMAIN-CONTAINING PROTEIN"/>
    <property type="match status" value="1"/>
</dbReference>
<evidence type="ECO:0000256" key="4">
    <source>
        <dbReference type="SAM" id="MobiDB-lite"/>
    </source>
</evidence>
<evidence type="ECO:0000313" key="7">
    <source>
        <dbReference type="Proteomes" id="UP000774283"/>
    </source>
</evidence>
<name>A0A9X5FDU6_9MICO</name>
<dbReference type="InterPro" id="IPR050964">
    <property type="entry name" value="Striated_Muscle_Regulatory"/>
</dbReference>
<feature type="region of interest" description="Disordered" evidence="4">
    <location>
        <begin position="678"/>
        <end position="698"/>
    </location>
</feature>
<evidence type="ECO:0000256" key="2">
    <source>
        <dbReference type="ARBA" id="ARBA00023295"/>
    </source>
</evidence>
<accession>A0A9X5FDU6</accession>
<feature type="domain" description="Fibronectin type-III" evidence="5">
    <location>
        <begin position="867"/>
        <end position="969"/>
    </location>
</feature>
<feature type="domain" description="Fibronectin type-III" evidence="5">
    <location>
        <begin position="1160"/>
        <end position="1249"/>
    </location>
</feature>
<dbReference type="SUPFAM" id="SSF49265">
    <property type="entry name" value="Fibronectin type III"/>
    <property type="match status" value="4"/>
</dbReference>
<dbReference type="PRINTS" id="PR00014">
    <property type="entry name" value="FNTYPEIII"/>
</dbReference>
<dbReference type="AlphaFoldDB" id="A0A9X5FDU6"/>
<comment type="caution">
    <text evidence="6">The sequence shown here is derived from an EMBL/GenBank/DDBJ whole genome shotgun (WGS) entry which is preliminary data.</text>
</comment>
<dbReference type="EMBL" id="JAAXOW010000002">
    <property type="protein sequence ID" value="NKX93357.1"/>
    <property type="molecule type" value="Genomic_DNA"/>
</dbReference>
<dbReference type="GO" id="GO:0016798">
    <property type="term" value="F:hydrolase activity, acting on glycosyl bonds"/>
    <property type="evidence" value="ECO:0007669"/>
    <property type="project" value="UniProtKB-KW"/>
</dbReference>